<protein>
    <submittedName>
        <fullName evidence="1">(wild Malaysian banana) hypothetical protein</fullName>
    </submittedName>
</protein>
<organism evidence="2 3">
    <name type="scientific">Musa acuminata subsp. malaccensis</name>
    <name type="common">Wild banana</name>
    <name type="synonym">Musa malaccensis</name>
    <dbReference type="NCBI Taxonomy" id="214687"/>
    <lineage>
        <taxon>Eukaryota</taxon>
        <taxon>Viridiplantae</taxon>
        <taxon>Streptophyta</taxon>
        <taxon>Embryophyta</taxon>
        <taxon>Tracheophyta</taxon>
        <taxon>Spermatophyta</taxon>
        <taxon>Magnoliopsida</taxon>
        <taxon>Liliopsida</taxon>
        <taxon>Zingiberales</taxon>
        <taxon>Musaceae</taxon>
        <taxon>Musa</taxon>
    </lineage>
</organism>
<evidence type="ECO:0000313" key="1">
    <source>
        <dbReference type="EMBL" id="CAG1842386.1"/>
    </source>
</evidence>
<dbReference type="AlphaFoldDB" id="A0A804IQL2"/>
<evidence type="ECO:0000313" key="3">
    <source>
        <dbReference type="Proteomes" id="UP000012960"/>
    </source>
</evidence>
<reference evidence="1" key="1">
    <citation type="submission" date="2021-03" db="EMBL/GenBank/DDBJ databases">
        <authorList>
            <consortium name="Genoscope - CEA"/>
            <person name="William W."/>
        </authorList>
    </citation>
    <scope>NUCLEOTIDE SEQUENCE</scope>
    <source>
        <strain evidence="1">Doubled-haploid Pahang</strain>
    </source>
</reference>
<dbReference type="InParanoid" id="A0A804IQL2"/>
<dbReference type="Gramene" id="Ma04_t16920.1">
    <property type="protein sequence ID" value="Ma04_p16920.1"/>
    <property type="gene ID" value="Ma04_g16920"/>
</dbReference>
<dbReference type="Proteomes" id="UP000012960">
    <property type="component" value="Unplaced"/>
</dbReference>
<dbReference type="EnsemblPlants" id="Ma04_t16920.1">
    <property type="protein sequence ID" value="Ma04_p16920.1"/>
    <property type="gene ID" value="Ma04_g16920"/>
</dbReference>
<evidence type="ECO:0000313" key="2">
    <source>
        <dbReference type="EnsemblPlants" id="Ma04_p16920.1"/>
    </source>
</evidence>
<reference evidence="2" key="2">
    <citation type="submission" date="2021-05" db="UniProtKB">
        <authorList>
            <consortium name="EnsemblPlants"/>
        </authorList>
    </citation>
    <scope>IDENTIFICATION</scope>
    <source>
        <strain evidence="2">subsp. malaccensis</strain>
    </source>
</reference>
<keyword evidence="3" id="KW-1185">Reference proteome</keyword>
<proteinExistence type="predicted"/>
<dbReference type="EMBL" id="HG996469">
    <property type="protein sequence ID" value="CAG1842386.1"/>
    <property type="molecule type" value="Genomic_DNA"/>
</dbReference>
<name>A0A804IQL2_MUSAM</name>
<gene>
    <name evidence="1" type="ORF">GSMUA_121810.1</name>
</gene>
<accession>A0A804IQL2</accession>
<sequence>MHIQLCLGELAAMHEIYGWLGFATINNHNVKQAHCNQVRFVHGITSSCRSFVKRRGISVKHSFLGDLINLLQIRSAVVETHKFCIVCCLYFDHNT</sequence>